<evidence type="ECO:0000259" key="9">
    <source>
        <dbReference type="Pfam" id="PF13567"/>
    </source>
</evidence>
<evidence type="ECO:0000259" key="8">
    <source>
        <dbReference type="Pfam" id="PF03772"/>
    </source>
</evidence>
<dbReference type="AlphaFoldDB" id="A0A4R6YGS5"/>
<evidence type="ECO:0000256" key="4">
    <source>
        <dbReference type="ARBA" id="ARBA00022989"/>
    </source>
</evidence>
<evidence type="ECO:0000256" key="5">
    <source>
        <dbReference type="ARBA" id="ARBA00023136"/>
    </source>
</evidence>
<feature type="transmembrane region" description="Helical" evidence="7">
    <location>
        <begin position="515"/>
        <end position="539"/>
    </location>
</feature>
<dbReference type="OrthoDB" id="9790149at2"/>
<dbReference type="InterPro" id="IPR004477">
    <property type="entry name" value="ComEC_N"/>
</dbReference>
<feature type="transmembrane region" description="Helical" evidence="7">
    <location>
        <begin position="333"/>
        <end position="359"/>
    </location>
</feature>
<dbReference type="Pfam" id="PF13567">
    <property type="entry name" value="DUF4131"/>
    <property type="match status" value="1"/>
</dbReference>
<accession>A0A4R6YGS5</accession>
<evidence type="ECO:0000313" key="11">
    <source>
        <dbReference type="Proteomes" id="UP000294958"/>
    </source>
</evidence>
<dbReference type="NCBIfam" id="TIGR00360">
    <property type="entry name" value="ComEC_N-term"/>
    <property type="match status" value="1"/>
</dbReference>
<dbReference type="GO" id="GO:0005886">
    <property type="term" value="C:plasma membrane"/>
    <property type="evidence" value="ECO:0007669"/>
    <property type="project" value="UniProtKB-SubCell"/>
</dbReference>
<evidence type="ECO:0000256" key="6">
    <source>
        <dbReference type="SAM" id="MobiDB-lite"/>
    </source>
</evidence>
<dbReference type="RefSeq" id="WP_133674897.1">
    <property type="nucleotide sequence ID" value="NZ_SNZF01000008.1"/>
</dbReference>
<feature type="transmembrane region" description="Helical" evidence="7">
    <location>
        <begin position="419"/>
        <end position="435"/>
    </location>
</feature>
<dbReference type="InterPro" id="IPR052159">
    <property type="entry name" value="Competence_DNA_uptake"/>
</dbReference>
<evidence type="ECO:0000256" key="2">
    <source>
        <dbReference type="ARBA" id="ARBA00022475"/>
    </source>
</evidence>
<feature type="compositionally biased region" description="Basic and acidic residues" evidence="6">
    <location>
        <begin position="805"/>
        <end position="819"/>
    </location>
</feature>
<keyword evidence="3 7" id="KW-0812">Transmembrane</keyword>
<reference evidence="10 11" key="1">
    <citation type="submission" date="2019-03" db="EMBL/GenBank/DDBJ databases">
        <title>Genomic Encyclopedia of Type Strains, Phase IV (KMG-IV): sequencing the most valuable type-strain genomes for metagenomic binning, comparative biology and taxonomic classification.</title>
        <authorList>
            <person name="Goeker M."/>
        </authorList>
    </citation>
    <scope>NUCLEOTIDE SEQUENCE [LARGE SCALE GENOMIC DNA]</scope>
    <source>
        <strain evidence="10 11">DSM 11603</strain>
    </source>
</reference>
<dbReference type="PANTHER" id="PTHR30619">
    <property type="entry name" value="DNA INTERNALIZATION/COMPETENCE PROTEIN COMEC/REC2"/>
    <property type="match status" value="1"/>
</dbReference>
<proteinExistence type="predicted"/>
<feature type="transmembrane region" description="Helical" evidence="7">
    <location>
        <begin position="379"/>
        <end position="412"/>
    </location>
</feature>
<keyword evidence="2" id="KW-1003">Cell membrane</keyword>
<feature type="region of interest" description="Disordered" evidence="6">
    <location>
        <begin position="801"/>
        <end position="836"/>
    </location>
</feature>
<dbReference type="Proteomes" id="UP000294958">
    <property type="component" value="Unassembled WGS sequence"/>
</dbReference>
<keyword evidence="4 7" id="KW-1133">Transmembrane helix</keyword>
<name>A0A4R6YGS5_9HYPH</name>
<dbReference type="EMBL" id="SNZF01000008">
    <property type="protein sequence ID" value="TDR35640.1"/>
    <property type="molecule type" value="Genomic_DNA"/>
</dbReference>
<evidence type="ECO:0000256" key="3">
    <source>
        <dbReference type="ARBA" id="ARBA00022692"/>
    </source>
</evidence>
<keyword evidence="11" id="KW-1185">Reference proteome</keyword>
<dbReference type="PANTHER" id="PTHR30619:SF1">
    <property type="entry name" value="RECOMBINATION PROTEIN 2"/>
    <property type="match status" value="1"/>
</dbReference>
<feature type="transmembrane region" description="Helical" evidence="7">
    <location>
        <begin position="578"/>
        <end position="596"/>
    </location>
</feature>
<feature type="transmembrane region" description="Helical" evidence="7">
    <location>
        <begin position="138"/>
        <end position="156"/>
    </location>
</feature>
<feature type="transmembrane region" description="Helical" evidence="7">
    <location>
        <begin position="546"/>
        <end position="566"/>
    </location>
</feature>
<sequence length="836" mass="89553">MTLSSAGKQGAKIAPSDVSERNLFALPERASQDVPQVREALRCSTPGNSGEPATQKTHGPLKLWEARKTETTKRAWRAVSGAVVLELERGAAFLLVPVFLSVGVVAYFSLQYEPSWTSLLGMTVLATGAVWLSRHRYSLQLCLLALLLCLVGIWLSRLETWRLGTRIIGAEISVRLTGRVVEIEDMASGRKRLTLDVISTERPKLRYQPERVRLSARKVSPDIGPGSDVTGLVRLLPPAGPIRPGSYDTSFAAYFSGIGASGFFLSGPELSSHTAAPVTARIGAAIERARQTIAGRIRQSVGGPEGEIAAALIVGVRAGIPEKINEAMRKTGLYHIISISGLHMALVAGTVMGLMRGLFALFPDFSSRRPVKKYAALTALLATVAYLLISGMVVAAVRSFIMLAVMLIAVLFDRSALTMRNLAISAIIVIVVTPHEVVGPSFQMSFAATAALVGAYAAWSDYRTRRVSAPVPARRSLAGTLLHRLLVMMLGLAATSMVAGAATTLYAAWHFQRVAPLSLLANLAVMPVVSIIVMPFAVFASIAMPLGLDGPFLYVMGQGLTVMIYLSERIADMSPLDAVGLISATSVLFATLALVVGTMATTWLRWVSLPFAIMSLATLAGARAPDILVSEDARLLAVVMGDGTIAVNRPRPNAFTIDNWGRALDAQGIQPPERLKQWNPDDLPPKMKGESKGIGAGTGFRCVDRVCIVRHPSGARIVQAPDADSARAFCTTASLIVIEDATARSPCHNAAAAVITRRQLAQKGSAEIFLSPGSLPGRAASTGSRPEIRFSIEGDYRPWHTQRRFSREARGMPPYERKKPASSANAPEKTIANEAD</sequence>
<feature type="transmembrane region" description="Helical" evidence="7">
    <location>
        <begin position="485"/>
        <end position="509"/>
    </location>
</feature>
<evidence type="ECO:0000256" key="1">
    <source>
        <dbReference type="ARBA" id="ARBA00004651"/>
    </source>
</evidence>
<comment type="subcellular location">
    <subcellularLocation>
        <location evidence="1">Cell membrane</location>
        <topology evidence="1">Multi-pass membrane protein</topology>
    </subcellularLocation>
</comment>
<evidence type="ECO:0000256" key="7">
    <source>
        <dbReference type="SAM" id="Phobius"/>
    </source>
</evidence>
<feature type="transmembrane region" description="Helical" evidence="7">
    <location>
        <begin position="90"/>
        <end position="108"/>
    </location>
</feature>
<organism evidence="10 11">
    <name type="scientific">Aquamicrobium defluvii</name>
    <dbReference type="NCBI Taxonomy" id="69279"/>
    <lineage>
        <taxon>Bacteria</taxon>
        <taxon>Pseudomonadati</taxon>
        <taxon>Pseudomonadota</taxon>
        <taxon>Alphaproteobacteria</taxon>
        <taxon>Hyphomicrobiales</taxon>
        <taxon>Phyllobacteriaceae</taxon>
        <taxon>Aquamicrobium</taxon>
    </lineage>
</organism>
<dbReference type="Pfam" id="PF03772">
    <property type="entry name" value="Competence"/>
    <property type="match status" value="1"/>
</dbReference>
<protein>
    <submittedName>
        <fullName evidence="10">Competence protein ComEC</fullName>
    </submittedName>
</protein>
<keyword evidence="5 7" id="KW-0472">Membrane</keyword>
<feature type="domain" description="DUF4131" evidence="9">
    <location>
        <begin position="113"/>
        <end position="263"/>
    </location>
</feature>
<feature type="domain" description="ComEC/Rec2-related protein" evidence="8">
    <location>
        <begin position="312"/>
        <end position="605"/>
    </location>
</feature>
<evidence type="ECO:0000313" key="10">
    <source>
        <dbReference type="EMBL" id="TDR35640.1"/>
    </source>
</evidence>
<dbReference type="InterPro" id="IPR025405">
    <property type="entry name" value="DUF4131"/>
</dbReference>
<comment type="caution">
    <text evidence="10">The sequence shown here is derived from an EMBL/GenBank/DDBJ whole genome shotgun (WGS) entry which is preliminary data.</text>
</comment>
<gene>
    <name evidence="10" type="ORF">DES43_10864</name>
</gene>